<dbReference type="EMBL" id="PVWG01000023">
    <property type="protein sequence ID" value="PSB17860.1"/>
    <property type="molecule type" value="Genomic_DNA"/>
</dbReference>
<evidence type="ECO:0000313" key="1">
    <source>
        <dbReference type="EMBL" id="PSB17860.1"/>
    </source>
</evidence>
<name>A0A2T1DBJ2_9CYAN</name>
<protein>
    <submittedName>
        <fullName evidence="1">Uncharacterized protein</fullName>
    </submittedName>
</protein>
<dbReference type="Proteomes" id="UP000238634">
    <property type="component" value="Unassembled WGS sequence"/>
</dbReference>
<dbReference type="AlphaFoldDB" id="A0A2T1DBJ2"/>
<comment type="caution">
    <text evidence="1">The sequence shown here is derived from an EMBL/GenBank/DDBJ whole genome shotgun (WGS) entry which is preliminary data.</text>
</comment>
<dbReference type="OrthoDB" id="515807at2"/>
<sequence length="91" mass="10243">MVARASGYTRNLGIAIMMEHPIPGAGGRHRQTLSYGQSPDLSLQPRQVLAREVQDLRSLYQRQGVYTEGMKRSLQSLVRLNKSAWVGVFEK</sequence>
<gene>
    <name evidence="1" type="ORF">C7B65_17385</name>
</gene>
<reference evidence="1 2" key="1">
    <citation type="submission" date="2018-02" db="EMBL/GenBank/DDBJ databases">
        <authorList>
            <person name="Cohen D.B."/>
            <person name="Kent A.D."/>
        </authorList>
    </citation>
    <scope>NUCLEOTIDE SEQUENCE [LARGE SCALE GENOMIC DNA]</scope>
    <source>
        <strain evidence="1 2">ULC007</strain>
    </source>
</reference>
<proteinExistence type="predicted"/>
<evidence type="ECO:0000313" key="2">
    <source>
        <dbReference type="Proteomes" id="UP000238634"/>
    </source>
</evidence>
<organism evidence="1 2">
    <name type="scientific">Phormidesmis priestleyi ULC007</name>
    <dbReference type="NCBI Taxonomy" id="1920490"/>
    <lineage>
        <taxon>Bacteria</taxon>
        <taxon>Bacillati</taxon>
        <taxon>Cyanobacteriota</taxon>
        <taxon>Cyanophyceae</taxon>
        <taxon>Leptolyngbyales</taxon>
        <taxon>Leptolyngbyaceae</taxon>
        <taxon>Phormidesmis</taxon>
    </lineage>
</organism>
<keyword evidence="2" id="KW-1185">Reference proteome</keyword>
<reference evidence="1 2" key="2">
    <citation type="submission" date="2018-03" db="EMBL/GenBank/DDBJ databases">
        <title>The ancient ancestry and fast evolution of plastids.</title>
        <authorList>
            <person name="Moore K.R."/>
            <person name="Magnabosco C."/>
            <person name="Momper L."/>
            <person name="Gold D.A."/>
            <person name="Bosak T."/>
            <person name="Fournier G.P."/>
        </authorList>
    </citation>
    <scope>NUCLEOTIDE SEQUENCE [LARGE SCALE GENOMIC DNA]</scope>
    <source>
        <strain evidence="1 2">ULC007</strain>
    </source>
</reference>
<accession>A0A2T1DBJ2</accession>
<dbReference type="STRING" id="1920490.GCA_001895925_01237"/>